<dbReference type="GO" id="GO:0000176">
    <property type="term" value="C:nuclear exosome (RNase complex)"/>
    <property type="evidence" value="ECO:0007669"/>
    <property type="project" value="EnsemblFungi"/>
</dbReference>
<dbReference type="EMBL" id="HE806316">
    <property type="protein sequence ID" value="CCH58507.1"/>
    <property type="molecule type" value="Genomic_DNA"/>
</dbReference>
<dbReference type="GO" id="GO:0071036">
    <property type="term" value="P:nuclear polyadenylation-dependent snoRNA catabolic process"/>
    <property type="evidence" value="ECO:0007669"/>
    <property type="project" value="EnsemblFungi"/>
</dbReference>
<dbReference type="Pfam" id="PF00570">
    <property type="entry name" value="HRDC"/>
    <property type="match status" value="1"/>
</dbReference>
<dbReference type="InterPro" id="IPR010997">
    <property type="entry name" value="HRDC-like_sf"/>
</dbReference>
<dbReference type="GO" id="GO:0034473">
    <property type="term" value="P:U1 snRNA 3'-end processing"/>
    <property type="evidence" value="ECO:0007669"/>
    <property type="project" value="EnsemblFungi"/>
</dbReference>
<dbReference type="OMA" id="TMDIIWL"/>
<dbReference type="InterPro" id="IPR049559">
    <property type="entry name" value="Rrp6p-like_exo"/>
</dbReference>
<dbReference type="InterPro" id="IPR002121">
    <property type="entry name" value="HRDC_dom"/>
</dbReference>
<dbReference type="PANTHER" id="PTHR12124:SF47">
    <property type="entry name" value="EXOSOME COMPONENT 10"/>
    <property type="match status" value="1"/>
</dbReference>
<dbReference type="GO" id="GO:0003727">
    <property type="term" value="F:single-stranded RNA binding"/>
    <property type="evidence" value="ECO:0007669"/>
    <property type="project" value="TreeGrafter"/>
</dbReference>
<keyword evidence="4" id="KW-0378">Hydrolase</keyword>
<evidence type="ECO:0000256" key="3">
    <source>
        <dbReference type="ARBA" id="ARBA00022722"/>
    </source>
</evidence>
<evidence type="ECO:0000259" key="10">
    <source>
        <dbReference type="PROSITE" id="PS50967"/>
    </source>
</evidence>
<evidence type="ECO:0000256" key="4">
    <source>
        <dbReference type="ARBA" id="ARBA00022801"/>
    </source>
</evidence>
<keyword evidence="6" id="KW-0269">Exonuclease</keyword>
<evidence type="ECO:0000256" key="1">
    <source>
        <dbReference type="ARBA" id="ARBA00004123"/>
    </source>
</evidence>
<keyword evidence="12" id="KW-1185">Reference proteome</keyword>
<feature type="region of interest" description="Disordered" evidence="9">
    <location>
        <begin position="723"/>
        <end position="771"/>
    </location>
</feature>
<evidence type="ECO:0000313" key="11">
    <source>
        <dbReference type="EMBL" id="CCH58507.1"/>
    </source>
</evidence>
<protein>
    <recommendedName>
        <fullName evidence="10">HRDC domain-containing protein</fullName>
    </recommendedName>
</protein>
<dbReference type="SUPFAM" id="SSF47819">
    <property type="entry name" value="HRDC-like"/>
    <property type="match status" value="1"/>
</dbReference>
<dbReference type="AlphaFoldDB" id="I2GWK5"/>
<evidence type="ECO:0000256" key="2">
    <source>
        <dbReference type="ARBA" id="ARBA00022552"/>
    </source>
</evidence>
<dbReference type="PANTHER" id="PTHR12124">
    <property type="entry name" value="POLYMYOSITIS/SCLERODERMA AUTOANTIGEN-RELATED"/>
    <property type="match status" value="1"/>
</dbReference>
<gene>
    <name evidence="11" type="primary">TBLA0A07170</name>
    <name evidence="11" type="ORF">TBLA_0A07170</name>
</gene>
<dbReference type="GO" id="GO:0005730">
    <property type="term" value="C:nucleolus"/>
    <property type="evidence" value="ECO:0007669"/>
    <property type="project" value="EnsemblFungi"/>
</dbReference>
<keyword evidence="3" id="KW-0540">Nuclease</keyword>
<dbReference type="CDD" id="cd06147">
    <property type="entry name" value="Rrp6p_like_exo"/>
    <property type="match status" value="1"/>
</dbReference>
<dbReference type="KEGG" id="tbl:TBLA_0A07170"/>
<dbReference type="Proteomes" id="UP000002866">
    <property type="component" value="Chromosome 1"/>
</dbReference>
<evidence type="ECO:0000256" key="5">
    <source>
        <dbReference type="ARBA" id="ARBA00022835"/>
    </source>
</evidence>
<keyword evidence="7" id="KW-0539">Nucleus</keyword>
<dbReference type="FunFam" id="3.30.420.10:FF:000059">
    <property type="entry name" value="Exosome complex exonuclease Rrp6"/>
    <property type="match status" value="1"/>
</dbReference>
<dbReference type="HOGENOM" id="CLU_010129_3_2_1"/>
<dbReference type="InParanoid" id="I2GWK5"/>
<dbReference type="InterPro" id="IPR012337">
    <property type="entry name" value="RNaseH-like_sf"/>
</dbReference>
<dbReference type="InterPro" id="IPR044876">
    <property type="entry name" value="HRDC_dom_sf"/>
</dbReference>
<dbReference type="Gene3D" id="3.30.420.10">
    <property type="entry name" value="Ribonuclease H-like superfamily/Ribonuclease H"/>
    <property type="match status" value="1"/>
</dbReference>
<evidence type="ECO:0000313" key="12">
    <source>
        <dbReference type="Proteomes" id="UP000002866"/>
    </source>
</evidence>
<dbReference type="SMART" id="SM00474">
    <property type="entry name" value="35EXOc"/>
    <property type="match status" value="1"/>
</dbReference>
<dbReference type="GO" id="GO:0000166">
    <property type="term" value="F:nucleotide binding"/>
    <property type="evidence" value="ECO:0007669"/>
    <property type="project" value="InterPro"/>
</dbReference>
<dbReference type="InterPro" id="IPR012588">
    <property type="entry name" value="Exosome-assoc_fac_Rrp6_N"/>
</dbReference>
<dbReference type="eggNOG" id="KOG2206">
    <property type="taxonomic scope" value="Eukaryota"/>
</dbReference>
<dbReference type="Pfam" id="PF08066">
    <property type="entry name" value="PMC2NT"/>
    <property type="match status" value="1"/>
</dbReference>
<keyword evidence="2" id="KW-0698">rRNA processing</keyword>
<dbReference type="GO" id="GO:0042134">
    <property type="term" value="F:rRNA primary transcript binding"/>
    <property type="evidence" value="ECO:0007669"/>
    <property type="project" value="EnsemblFungi"/>
</dbReference>
<dbReference type="GO" id="GO:0034475">
    <property type="term" value="P:U4 snRNA 3'-end processing"/>
    <property type="evidence" value="ECO:0007669"/>
    <property type="project" value="EnsemblFungi"/>
</dbReference>
<dbReference type="GO" id="GO:0071051">
    <property type="term" value="P:poly(A)-dependent snoRNA 3'-end processing"/>
    <property type="evidence" value="ECO:0007669"/>
    <property type="project" value="EnsemblFungi"/>
</dbReference>
<dbReference type="GO" id="GO:0071035">
    <property type="term" value="P:nuclear polyadenylation-dependent rRNA catabolic process"/>
    <property type="evidence" value="ECO:0007669"/>
    <property type="project" value="EnsemblFungi"/>
</dbReference>
<reference evidence="11 12" key="1">
    <citation type="journal article" date="2011" name="Proc. Natl. Acad. Sci. U.S.A.">
        <title>Evolutionary erosion of yeast sex chromosomes by mating-type switching accidents.</title>
        <authorList>
            <person name="Gordon J.L."/>
            <person name="Armisen D."/>
            <person name="Proux-Wera E."/>
            <person name="Oheigeartaigh S.S."/>
            <person name="Byrne K.P."/>
            <person name="Wolfe K.H."/>
        </authorList>
    </citation>
    <scope>NUCLEOTIDE SEQUENCE [LARGE SCALE GENOMIC DNA]</scope>
    <source>
        <strain evidence="12">ATCC 34711 / CBS 6284 / DSM 70876 / NBRC 10599 / NRRL Y-10934 / UCD 77-7</strain>
    </source>
</reference>
<keyword evidence="5" id="KW-0271">Exosome</keyword>
<dbReference type="GO" id="GO:0071037">
    <property type="term" value="P:nuclear polyadenylation-dependent snRNA catabolic process"/>
    <property type="evidence" value="ECO:0007669"/>
    <property type="project" value="EnsemblFungi"/>
</dbReference>
<dbReference type="GO" id="GO:0071040">
    <property type="term" value="P:nuclear polyadenylation-dependent antisense transcript catabolic process"/>
    <property type="evidence" value="ECO:0007669"/>
    <property type="project" value="EnsemblFungi"/>
</dbReference>
<dbReference type="FunCoup" id="I2GWK5">
    <property type="interactions" value="1078"/>
</dbReference>
<dbReference type="Gene3D" id="1.10.150.80">
    <property type="entry name" value="HRDC domain"/>
    <property type="match status" value="1"/>
</dbReference>
<evidence type="ECO:0000256" key="6">
    <source>
        <dbReference type="ARBA" id="ARBA00022839"/>
    </source>
</evidence>
<evidence type="ECO:0000256" key="7">
    <source>
        <dbReference type="ARBA" id="ARBA00023242"/>
    </source>
</evidence>
<dbReference type="SUPFAM" id="SSF53098">
    <property type="entry name" value="Ribonuclease H-like"/>
    <property type="match status" value="1"/>
</dbReference>
<dbReference type="GO" id="GO:0000973">
    <property type="term" value="P:post-transcriptional tethering of RNA polymerase II gene DNA at nuclear periphery"/>
    <property type="evidence" value="ECO:0007669"/>
    <property type="project" value="EnsemblFungi"/>
</dbReference>
<dbReference type="GO" id="GO:0071028">
    <property type="term" value="P:nuclear mRNA surveillance"/>
    <property type="evidence" value="ECO:0007669"/>
    <property type="project" value="EnsemblFungi"/>
</dbReference>
<dbReference type="InterPro" id="IPR045092">
    <property type="entry name" value="Rrp6-like"/>
</dbReference>
<evidence type="ECO:0000256" key="8">
    <source>
        <dbReference type="ARBA" id="ARBA00043957"/>
    </source>
</evidence>
<evidence type="ECO:0000256" key="9">
    <source>
        <dbReference type="SAM" id="MobiDB-lite"/>
    </source>
</evidence>
<proteinExistence type="inferred from homology"/>
<dbReference type="Pfam" id="PF01612">
    <property type="entry name" value="DNA_pol_A_exo1"/>
    <property type="match status" value="1"/>
</dbReference>
<dbReference type="GO" id="GO:0034476">
    <property type="term" value="P:U5 snRNA 3'-end processing"/>
    <property type="evidence" value="ECO:0007669"/>
    <property type="project" value="EnsemblFungi"/>
</dbReference>
<dbReference type="SMART" id="SM00341">
    <property type="entry name" value="HRDC"/>
    <property type="match status" value="1"/>
</dbReference>
<dbReference type="GO" id="GO:0000467">
    <property type="term" value="P:exonucleolytic trimming to generate mature 3'-end of 5.8S rRNA from tricistronic rRNA transcript (SSU-rRNA, 5.8S rRNA, LSU-rRNA)"/>
    <property type="evidence" value="ECO:0007669"/>
    <property type="project" value="EnsemblFungi"/>
</dbReference>
<dbReference type="GO" id="GO:0071044">
    <property type="term" value="P:histone mRNA catabolic process"/>
    <property type="evidence" value="ECO:0007669"/>
    <property type="project" value="EnsemblFungi"/>
</dbReference>
<name>I2GWK5_HENB6</name>
<dbReference type="GO" id="GO:0071042">
    <property type="term" value="P:nuclear polyadenylation-dependent mRNA catabolic process"/>
    <property type="evidence" value="ECO:0007669"/>
    <property type="project" value="EnsemblFungi"/>
</dbReference>
<organism evidence="11 12">
    <name type="scientific">Henningerozyma blattae (strain ATCC 34711 / CBS 6284 / DSM 70876 / NBRC 10599 / NRRL Y-10934 / UCD 77-7)</name>
    <name type="common">Yeast</name>
    <name type="synonym">Tetrapisispora blattae</name>
    <dbReference type="NCBI Taxonomy" id="1071380"/>
    <lineage>
        <taxon>Eukaryota</taxon>
        <taxon>Fungi</taxon>
        <taxon>Dikarya</taxon>
        <taxon>Ascomycota</taxon>
        <taxon>Saccharomycotina</taxon>
        <taxon>Saccharomycetes</taxon>
        <taxon>Saccharomycetales</taxon>
        <taxon>Saccharomycetaceae</taxon>
        <taxon>Henningerozyma</taxon>
    </lineage>
</organism>
<accession>I2GWK5</accession>
<dbReference type="GO" id="GO:0032204">
    <property type="term" value="P:regulation of telomere maintenance"/>
    <property type="evidence" value="ECO:0007669"/>
    <property type="project" value="EnsemblFungi"/>
</dbReference>
<dbReference type="InterPro" id="IPR002562">
    <property type="entry name" value="3'-5'_exonuclease_dom"/>
</dbReference>
<dbReference type="GO" id="GO:0071038">
    <property type="term" value="P:TRAMP-dependent tRNA surveillance pathway"/>
    <property type="evidence" value="ECO:0007669"/>
    <property type="project" value="EnsemblFungi"/>
</dbReference>
<dbReference type="RefSeq" id="XP_004178026.1">
    <property type="nucleotide sequence ID" value="XM_004177978.1"/>
</dbReference>
<sequence length="771" mass="88433">MLIVILKEYVIKTLLLTYPNTRPNFMSEDNCEELLENIVGVVRASTALAAQDVDFYKSLDKKVSDSLNKTANDTLDIANSLLLSIDENCSPLEEGKDRIPDFWNGFSNIMDNLIEKSDHFIDALSKPNNFNGKYNETTFLDNNSRTNSNPSKRIEKPQLLFSKPVDNTDSRPFKPLLVEKPNALKPLKDSLVLVPESGIVPTHYLQPYEYEIDNQEYNEEVVEIRDPTPYKPWETTSAIWIDTKESLADLLMDLRKQSEIAVDLEHHDLRSYYGITCLMQISTREQDYIVDTISLRDDLIVLNEIFTNPNITKVFHGASMDIIWLQRDLGLYIVSLFDTFHASKALGLARHSLAYLLENYASFKTSKKYQLADWRRRPLTNNMLAYARSDTHFLLNIFDQLRNTLIKQNKLAGVLHESRNVAKRRFEYLKFRPTVPLPNLYTLIEKEAPWKSLLIQYNIQDEKEILVQKLWEWRDMIARRDDESPRYIMPTQVLISLISYTPTDSSGVISVSNMVTEHVRSNSTTLANLIKKALESTKSIPNSSDSSSTFNMSRTDTNVASLISITEINNICLKFNSLSKHYNTSKFLTSGIEVSSLLFSNIMTSSPKISDYSKDKTTSFKSEDMIARHIRLSEGLKGLSANNSFIYQPPVEDIKSIEITTENPIPTLEPKSTQKKTTKEINEDNEEIIVLKKVNRKYQKGKKDADKDSTVVVDYSKAKKIFQKKDETINGNSKKRKSFDPYNNDGDTDKVPRALKKRQTNTRGKNISYKR</sequence>
<dbReference type="STRING" id="1071380.I2GWK5"/>
<dbReference type="GO" id="GO:0000175">
    <property type="term" value="F:3'-5'-RNA exonuclease activity"/>
    <property type="evidence" value="ECO:0007669"/>
    <property type="project" value="EnsemblFungi"/>
</dbReference>
<dbReference type="GeneID" id="14493756"/>
<dbReference type="PROSITE" id="PS50967">
    <property type="entry name" value="HRDC"/>
    <property type="match status" value="1"/>
</dbReference>
<dbReference type="OrthoDB" id="2250022at2759"/>
<comment type="similarity">
    <text evidence="8">Belongs to the exosome component 10/RRP6 family.</text>
</comment>
<dbReference type="InterPro" id="IPR036397">
    <property type="entry name" value="RNaseH_sf"/>
</dbReference>
<dbReference type="GO" id="GO:0071039">
    <property type="term" value="P:nuclear polyadenylation-dependent CUT catabolic process"/>
    <property type="evidence" value="ECO:0007669"/>
    <property type="project" value="EnsemblFungi"/>
</dbReference>
<comment type="subcellular location">
    <subcellularLocation>
        <location evidence="1">Nucleus</location>
    </subcellularLocation>
</comment>
<feature type="domain" description="HRDC" evidence="10">
    <location>
        <begin position="460"/>
        <end position="540"/>
    </location>
</feature>